<gene>
    <name evidence="4" type="ORF">ACFOZ4_09325</name>
</gene>
<sequence length="193" mass="20025">MNVPGPVRWWTPRQPGWLRNTVIAVIVGLAAGFGVLAVVAPLSPDPDAVAGGTPPASPSPSSYSLSFPMVSLSPSALRTPSRSRSASPSAESDTAGVAARYGVKESWSGGYSAEIVITAIRATADWTIVLTMPDGVNVSTAWEADYRQNGRTVTLSPKSWNRTLAAGTQIVAGFQARGSQQPLSCAINATPCA</sequence>
<name>A0ABV8LIN5_9ACTN</name>
<dbReference type="SUPFAM" id="SSF49384">
    <property type="entry name" value="Carbohydrate-binding domain"/>
    <property type="match status" value="1"/>
</dbReference>
<proteinExistence type="predicted"/>
<dbReference type="SMART" id="SM00637">
    <property type="entry name" value="CBD_II"/>
    <property type="match status" value="1"/>
</dbReference>
<organism evidence="4 5">
    <name type="scientific">Hamadaea flava</name>
    <dbReference type="NCBI Taxonomy" id="1742688"/>
    <lineage>
        <taxon>Bacteria</taxon>
        <taxon>Bacillati</taxon>
        <taxon>Actinomycetota</taxon>
        <taxon>Actinomycetes</taxon>
        <taxon>Micromonosporales</taxon>
        <taxon>Micromonosporaceae</taxon>
        <taxon>Hamadaea</taxon>
    </lineage>
</organism>
<feature type="transmembrane region" description="Helical" evidence="2">
    <location>
        <begin position="21"/>
        <end position="40"/>
    </location>
</feature>
<dbReference type="InterPro" id="IPR001919">
    <property type="entry name" value="CBD2"/>
</dbReference>
<evidence type="ECO:0000313" key="5">
    <source>
        <dbReference type="Proteomes" id="UP001595816"/>
    </source>
</evidence>
<keyword evidence="2" id="KW-0472">Membrane</keyword>
<comment type="caution">
    <text evidence="4">The sequence shown here is derived from an EMBL/GenBank/DDBJ whole genome shotgun (WGS) entry which is preliminary data.</text>
</comment>
<accession>A0ABV8LIN5</accession>
<dbReference type="Pfam" id="PF00553">
    <property type="entry name" value="CBM_2"/>
    <property type="match status" value="1"/>
</dbReference>
<protein>
    <submittedName>
        <fullName evidence="4">Cellulose binding domain-containing protein</fullName>
    </submittedName>
</protein>
<feature type="region of interest" description="Disordered" evidence="1">
    <location>
        <begin position="75"/>
        <end position="95"/>
    </location>
</feature>
<dbReference type="InterPro" id="IPR012291">
    <property type="entry name" value="CBM2_carb-bd_dom_sf"/>
</dbReference>
<evidence type="ECO:0000256" key="1">
    <source>
        <dbReference type="SAM" id="MobiDB-lite"/>
    </source>
</evidence>
<evidence type="ECO:0000256" key="2">
    <source>
        <dbReference type="SAM" id="Phobius"/>
    </source>
</evidence>
<dbReference type="InterPro" id="IPR008965">
    <property type="entry name" value="CBM2/CBM3_carb-bd_dom_sf"/>
</dbReference>
<reference evidence="5" key="1">
    <citation type="journal article" date="2019" name="Int. J. Syst. Evol. Microbiol.">
        <title>The Global Catalogue of Microorganisms (GCM) 10K type strain sequencing project: providing services to taxonomists for standard genome sequencing and annotation.</title>
        <authorList>
            <consortium name="The Broad Institute Genomics Platform"/>
            <consortium name="The Broad Institute Genome Sequencing Center for Infectious Disease"/>
            <person name="Wu L."/>
            <person name="Ma J."/>
        </authorList>
    </citation>
    <scope>NUCLEOTIDE SEQUENCE [LARGE SCALE GENOMIC DNA]</scope>
    <source>
        <strain evidence="5">CGMCC 4.7289</strain>
    </source>
</reference>
<feature type="compositionally biased region" description="Low complexity" evidence="1">
    <location>
        <begin position="75"/>
        <end position="92"/>
    </location>
</feature>
<dbReference type="RefSeq" id="WP_253757189.1">
    <property type="nucleotide sequence ID" value="NZ_JAMZDZ010000001.1"/>
</dbReference>
<feature type="domain" description="CBM2" evidence="3">
    <location>
        <begin position="90"/>
        <end position="193"/>
    </location>
</feature>
<dbReference type="EMBL" id="JBHSAY010000005">
    <property type="protein sequence ID" value="MFC4130802.1"/>
    <property type="molecule type" value="Genomic_DNA"/>
</dbReference>
<evidence type="ECO:0000313" key="4">
    <source>
        <dbReference type="EMBL" id="MFC4130802.1"/>
    </source>
</evidence>
<dbReference type="PROSITE" id="PS51173">
    <property type="entry name" value="CBM2"/>
    <property type="match status" value="1"/>
</dbReference>
<keyword evidence="5" id="KW-1185">Reference proteome</keyword>
<dbReference type="Gene3D" id="2.60.40.290">
    <property type="match status" value="1"/>
</dbReference>
<keyword evidence="2" id="KW-1133">Transmembrane helix</keyword>
<dbReference type="Proteomes" id="UP001595816">
    <property type="component" value="Unassembled WGS sequence"/>
</dbReference>
<keyword evidence="2" id="KW-0812">Transmembrane</keyword>
<evidence type="ECO:0000259" key="3">
    <source>
        <dbReference type="PROSITE" id="PS51173"/>
    </source>
</evidence>